<accession>A0ABR9CK84</accession>
<dbReference type="Proteomes" id="UP000632063">
    <property type="component" value="Unassembled WGS sequence"/>
</dbReference>
<reference evidence="1 2" key="2">
    <citation type="journal article" date="2021" name="Int. J. Syst. Evol. Microbiol.">
        <title>Roseibium litorale sp. nov., isolated from a tidal flat sediment and proposal for the reclassification of Labrenzia polysiphoniae as Roseibium polysiphoniae comb. nov.</title>
        <authorList>
            <person name="Liu Y."/>
            <person name="Pei T."/>
            <person name="Du J."/>
            <person name="Chao M."/>
            <person name="Deng M.R."/>
            <person name="Zhu H."/>
        </authorList>
    </citation>
    <scope>NUCLEOTIDE SEQUENCE [LARGE SCALE GENOMIC DNA]</scope>
    <source>
        <strain evidence="1 2">4C16A</strain>
    </source>
</reference>
<proteinExistence type="predicted"/>
<gene>
    <name evidence="1" type="ORF">IG616_06405</name>
</gene>
<reference evidence="2" key="1">
    <citation type="submission" date="2020-09" db="EMBL/GenBank/DDBJ databases">
        <title>The genome sequence of strain Labrenzia suaedae 4C16A.</title>
        <authorList>
            <person name="Liu Y."/>
        </authorList>
    </citation>
    <scope>NUCLEOTIDE SEQUENCE [LARGE SCALE GENOMIC DNA]</scope>
    <source>
        <strain evidence="2">4C16A</strain>
    </source>
</reference>
<dbReference type="InterPro" id="IPR009389">
    <property type="entry name" value="DUF1045"/>
</dbReference>
<organism evidence="1 2">
    <name type="scientific">Roseibium litorale</name>
    <dbReference type="NCBI Taxonomy" id="2803841"/>
    <lineage>
        <taxon>Bacteria</taxon>
        <taxon>Pseudomonadati</taxon>
        <taxon>Pseudomonadota</taxon>
        <taxon>Alphaproteobacteria</taxon>
        <taxon>Hyphomicrobiales</taxon>
        <taxon>Stappiaceae</taxon>
        <taxon>Roseibium</taxon>
    </lineage>
</organism>
<dbReference type="EMBL" id="JACYXI010000003">
    <property type="protein sequence ID" value="MBD8891168.1"/>
    <property type="molecule type" value="Genomic_DNA"/>
</dbReference>
<dbReference type="RefSeq" id="WP_192147318.1">
    <property type="nucleotide sequence ID" value="NZ_JACYXI010000003.1"/>
</dbReference>
<dbReference type="NCBIfam" id="TIGR03223">
    <property type="entry name" value="Phn_opern_protn"/>
    <property type="match status" value="1"/>
</dbReference>
<dbReference type="Pfam" id="PF06299">
    <property type="entry name" value="DUF1045"/>
    <property type="match status" value="1"/>
</dbReference>
<comment type="caution">
    <text evidence="1">The sequence shown here is derived from an EMBL/GenBank/DDBJ whole genome shotgun (WGS) entry which is preliminary data.</text>
</comment>
<sequence>MRAALYFTPSRDSDLTLAAAEWLGRDPFTGESVVSDVSGSDGLVDAPRRYGFHGTLKAPFALADGKSLEQLEQAAAEFAASRCRFTVPELALGRLGSFFALVPARPCDALNAFAGDVVRHFEPFRAPLSDKDLERRRKSRLSPRQDALLCEWGYPYVFEEFRFHMTLTGSVPAEQFDDVEELLKTSFAAFTGKPLPIDALAVFVETEPGAAFQVQSRHLLVSAETEE</sequence>
<dbReference type="Gene3D" id="3.90.1140.10">
    <property type="entry name" value="Cyclic phosphodiesterase"/>
    <property type="match status" value="1"/>
</dbReference>
<keyword evidence="2" id="KW-1185">Reference proteome</keyword>
<evidence type="ECO:0000313" key="2">
    <source>
        <dbReference type="Proteomes" id="UP000632063"/>
    </source>
</evidence>
<dbReference type="PIRSF" id="PIRSF033328">
    <property type="entry name" value="Phest_Mll4975"/>
    <property type="match status" value="1"/>
</dbReference>
<evidence type="ECO:0000313" key="1">
    <source>
        <dbReference type="EMBL" id="MBD8891168.1"/>
    </source>
</evidence>
<name>A0ABR9CK84_9HYPH</name>
<protein>
    <submittedName>
        <fullName evidence="1">DUF1045 domain-containing protein</fullName>
    </submittedName>
</protein>